<comment type="subcellular location">
    <subcellularLocation>
        <location evidence="1">Mitochondrion</location>
    </subcellularLocation>
</comment>
<evidence type="ECO:0000256" key="5">
    <source>
        <dbReference type="ARBA" id="ARBA00022695"/>
    </source>
</evidence>
<dbReference type="SMART" id="SM01311">
    <property type="entry name" value="RPOL_N"/>
    <property type="match status" value="1"/>
</dbReference>
<dbReference type="PANTHER" id="PTHR10102:SF0">
    <property type="entry name" value="DNA-DIRECTED RNA POLYMERASE, MITOCHONDRIAL"/>
    <property type="match status" value="1"/>
</dbReference>
<proteinExistence type="inferred from homology"/>
<keyword evidence="7" id="KW-0496">Mitochondrion</keyword>
<evidence type="ECO:0000256" key="7">
    <source>
        <dbReference type="ARBA" id="ARBA00023128"/>
    </source>
</evidence>
<dbReference type="InterPro" id="IPR046950">
    <property type="entry name" value="DNA-dir_Rpol_C_phage-type"/>
</dbReference>
<dbReference type="FunFam" id="1.10.150.20:FF:000041">
    <property type="entry name" value="DNA-directed RNA polymerase"/>
    <property type="match status" value="1"/>
</dbReference>
<keyword evidence="6" id="KW-0809">Transit peptide</keyword>
<dbReference type="PROSITE" id="PS00489">
    <property type="entry name" value="RNA_POL_PHAGE_2"/>
    <property type="match status" value="1"/>
</dbReference>
<dbReference type="Gene3D" id="1.10.150.20">
    <property type="entry name" value="5' to 3' exonuclease, C-terminal subdomain"/>
    <property type="match status" value="1"/>
</dbReference>
<dbReference type="InterPro" id="IPR037159">
    <property type="entry name" value="RNA_POL_N_sf"/>
</dbReference>
<evidence type="ECO:0000256" key="3">
    <source>
        <dbReference type="ARBA" id="ARBA00022478"/>
    </source>
</evidence>
<accession>A0AAJ5YWD8</accession>
<dbReference type="Gene3D" id="1.10.287.280">
    <property type="match status" value="1"/>
</dbReference>
<evidence type="ECO:0000313" key="14">
    <source>
        <dbReference type="Proteomes" id="UP001217582"/>
    </source>
</evidence>
<dbReference type="InterPro" id="IPR029262">
    <property type="entry name" value="RPOL_N"/>
</dbReference>
<dbReference type="GO" id="GO:0006390">
    <property type="term" value="P:mitochondrial transcription"/>
    <property type="evidence" value="ECO:0007669"/>
    <property type="project" value="TreeGrafter"/>
</dbReference>
<evidence type="ECO:0000256" key="2">
    <source>
        <dbReference type="ARBA" id="ARBA00009493"/>
    </source>
</evidence>
<evidence type="ECO:0000256" key="6">
    <source>
        <dbReference type="ARBA" id="ARBA00022946"/>
    </source>
</evidence>
<sequence>MIPASLTVRSSCRANKLGAHARWARRTPALAPPLALAFSTSRAIAQHAAVHEPYLHANSHSYTHLPTPLPMDVRDRHASLRRRGAMPDGEADLVGTSPESVERVNIDEVYFPTSRNVETYALFQACLSSGLISRAHKLMQEMRSDAHTRLKEVYEVRNGEINVHTSPVVPLKLWSYNAMLQAYFNKAAHPDTTDTKVWVNYAWQLWKDMVAQSPLPLDPQPDASTIAAMATGIAHLEALDLYPSGKPTFEHLLHDIRTLGVSLDAVFSSSVWQLRLPSTGQSQASAAPDESQVSTVVLLAHFRSAATKLGDARAQEELDKIEQVLTTSEQRTAAENDATEVGMEDRHIRPVLKKDTVTDTMVKPFNLQTLQESLATMELSRRRSSDLYERQQWLEHSALDAARKRLEHDTENLQELGIDNGPFQNKTLQAWMWDWYQKVEEALRKDIQRIGRQTEHKVATTLESQLYPYLCLLPPSKMAMLVILELLRMQGVNGVADGIKSTRALISIGKAVETEYSAVMMNKHPEIFVQARAVQQRLGKRNLLDMAVRRDLKAWHDRCRESNMESNIPKWTQLTRARVGGFLVQHLMDVATVHRKAYDRDGELWEEEQPAFYSAYEYIQGKKLGVIRLNEVVSERLEKGSVRETLHPRWLPMLVPPRPWLSHDSGGYFSVRTSAMRFKDSVEQNSYLRAASENNGLEVIFAGLDVLGNTAWNINKEVFDVVLQVWNSGEAIADLPPSETTDPEPERPPPDDIKAKALYLQRLRKWNSLRSANHSQRCDVNYKLEIANCFLNERFYFPHNMDFRGRAYPIPPNLNHIGNDLCRGLLKFADAKPLGQAGYRWLRIHLANVWGYDKASFAEREKFTDDHKAQIYDAATNPLGGERWWLQADDPWQCLATCFELYKAWEYPEGPEAFPSQMPVHQDGTCNGLQHYAALGGDLQGAKQVNLRGGDRPADVYTGVAELVIAKLERDAVAGDEIAQKLRGKITRKVVKQTVMTTVYGVTYIGAKNQVMRQLADRGDTPVEDLWISASYLAKAIMECIGDLFSGANMIQDWLTMTARLISKSIPPERVKYAQMKMKKRRNMSDPKGTSEAKQHTATTTREAREQMTSVIWTTALGLPIVQPYRRIKKNQIMTAVQSVYIRDPNQHFEVNTAKQASAFPPNFIHSLDATHMYLTALECHSAGLVFASVHDSYWTHACDIDTMGDIIRDTFVRLHSQDILVRLRDEFLHRYKGYKVPASSLHYDAKSRSKRAAKAAESDEAENDEQDAPLDITSLNRWAKRDANGFYELADLLPPIPKKGDFDVSEIKRSLYFFS</sequence>
<feature type="compositionally biased region" description="Basic and acidic residues" evidence="11">
    <location>
        <begin position="1083"/>
        <end position="1095"/>
    </location>
</feature>
<evidence type="ECO:0000256" key="10">
    <source>
        <dbReference type="RuleBase" id="RU003805"/>
    </source>
</evidence>
<keyword evidence="14" id="KW-1185">Reference proteome</keyword>
<dbReference type="Proteomes" id="UP001217582">
    <property type="component" value="Chromosome 1"/>
</dbReference>
<dbReference type="PROSITE" id="PS00900">
    <property type="entry name" value="RNA_POL_PHAGE_1"/>
    <property type="match status" value="1"/>
</dbReference>
<keyword evidence="5 10" id="KW-0548">Nucleotidyltransferase</keyword>
<dbReference type="InterPro" id="IPR024075">
    <property type="entry name" value="DNA-dir_RNA_pol_helix_hairp_sf"/>
</dbReference>
<feature type="domain" description="DNA-directed RNA polymerase N-terminal" evidence="12">
    <location>
        <begin position="389"/>
        <end position="709"/>
    </location>
</feature>
<evidence type="ECO:0000256" key="4">
    <source>
        <dbReference type="ARBA" id="ARBA00022679"/>
    </source>
</evidence>
<dbReference type="SUPFAM" id="SSF56672">
    <property type="entry name" value="DNA/RNA polymerases"/>
    <property type="match status" value="1"/>
</dbReference>
<feature type="region of interest" description="Disordered" evidence="11">
    <location>
        <begin position="1079"/>
        <end position="1104"/>
    </location>
</feature>
<evidence type="ECO:0000256" key="1">
    <source>
        <dbReference type="ARBA" id="ARBA00004173"/>
    </source>
</evidence>
<dbReference type="Gene3D" id="1.10.1320.10">
    <property type="entry name" value="DNA-directed RNA polymerase, N-terminal domain"/>
    <property type="match status" value="1"/>
</dbReference>
<evidence type="ECO:0000256" key="8">
    <source>
        <dbReference type="ARBA" id="ARBA00023163"/>
    </source>
</evidence>
<evidence type="ECO:0000256" key="11">
    <source>
        <dbReference type="SAM" id="MobiDB-lite"/>
    </source>
</evidence>
<protein>
    <recommendedName>
        <fullName evidence="10">DNA-directed RNA polymerase</fullName>
        <ecNumber evidence="10">2.7.7.6</ecNumber>
    </recommendedName>
</protein>
<dbReference type="GO" id="GO:0001018">
    <property type="term" value="F:mitochondrial promoter sequence-specific DNA binding"/>
    <property type="evidence" value="ECO:0007669"/>
    <property type="project" value="TreeGrafter"/>
</dbReference>
<comment type="catalytic activity">
    <reaction evidence="9 10">
        <text>RNA(n) + a ribonucleoside 5'-triphosphate = RNA(n+1) + diphosphate</text>
        <dbReference type="Rhea" id="RHEA:21248"/>
        <dbReference type="Rhea" id="RHEA-COMP:14527"/>
        <dbReference type="Rhea" id="RHEA-COMP:17342"/>
        <dbReference type="ChEBI" id="CHEBI:33019"/>
        <dbReference type="ChEBI" id="CHEBI:61557"/>
        <dbReference type="ChEBI" id="CHEBI:140395"/>
        <dbReference type="EC" id="2.7.7.6"/>
    </reaction>
</comment>
<dbReference type="InterPro" id="IPR002092">
    <property type="entry name" value="DNA-dir_Rpol_phage-type"/>
</dbReference>
<dbReference type="EMBL" id="CP119916">
    <property type="protein sequence ID" value="WFD14157.1"/>
    <property type="molecule type" value="Genomic_DNA"/>
</dbReference>
<dbReference type="GO" id="GO:0034245">
    <property type="term" value="C:mitochondrial DNA-directed RNA polymerase complex"/>
    <property type="evidence" value="ECO:0007669"/>
    <property type="project" value="TreeGrafter"/>
</dbReference>
<name>A0AAJ5YWD8_9BASI</name>
<evidence type="ECO:0000259" key="12">
    <source>
        <dbReference type="SMART" id="SM01311"/>
    </source>
</evidence>
<dbReference type="Pfam" id="PF00940">
    <property type="entry name" value="RNA_pol"/>
    <property type="match status" value="1"/>
</dbReference>
<dbReference type="InterPro" id="IPR043502">
    <property type="entry name" value="DNA/RNA_pol_sf"/>
</dbReference>
<comment type="similarity">
    <text evidence="2 10">Belongs to the phage and mitochondrial RNA polymerase family.</text>
</comment>
<dbReference type="EC" id="2.7.7.6" evidence="10"/>
<dbReference type="Pfam" id="PF14700">
    <property type="entry name" value="RPOL_N"/>
    <property type="match status" value="1"/>
</dbReference>
<gene>
    <name evidence="13" type="primary">RPO41</name>
    <name evidence="13" type="ORF">MARU1_000155</name>
</gene>
<dbReference type="Gene3D" id="1.10.287.260">
    <property type="match status" value="1"/>
</dbReference>
<dbReference type="FunFam" id="1.10.287.280:FF:000001">
    <property type="entry name" value="DNA-directed RNA polymerase"/>
    <property type="match status" value="1"/>
</dbReference>
<evidence type="ECO:0000256" key="9">
    <source>
        <dbReference type="ARBA" id="ARBA00048552"/>
    </source>
</evidence>
<keyword evidence="3 10" id="KW-0240">DNA-directed RNA polymerase</keyword>
<dbReference type="PANTHER" id="PTHR10102">
    <property type="entry name" value="DNA-DIRECTED RNA POLYMERASE, MITOCHONDRIAL"/>
    <property type="match status" value="1"/>
</dbReference>
<keyword evidence="4 10" id="KW-0808">Transferase</keyword>
<organism evidence="13 14">
    <name type="scientific">Malassezia arunalokei</name>
    <dbReference type="NCBI Taxonomy" id="1514897"/>
    <lineage>
        <taxon>Eukaryota</taxon>
        <taxon>Fungi</taxon>
        <taxon>Dikarya</taxon>
        <taxon>Basidiomycota</taxon>
        <taxon>Ustilaginomycotina</taxon>
        <taxon>Malasseziomycetes</taxon>
        <taxon>Malasseziales</taxon>
        <taxon>Malasseziaceae</taxon>
        <taxon>Malassezia</taxon>
    </lineage>
</organism>
<keyword evidence="8 10" id="KW-0804">Transcription</keyword>
<comment type="function">
    <text evidence="10">DNA-dependent RNA polymerase catalyzes the transcription of DNA into RNA using the four ribonucleoside triphosphates as substrates.</text>
</comment>
<dbReference type="GO" id="GO:0003899">
    <property type="term" value="F:DNA-directed RNA polymerase activity"/>
    <property type="evidence" value="ECO:0007669"/>
    <property type="project" value="UniProtKB-EC"/>
</dbReference>
<evidence type="ECO:0000313" key="13">
    <source>
        <dbReference type="EMBL" id="WFD14157.1"/>
    </source>
</evidence>
<reference evidence="13 14" key="1">
    <citation type="submission" date="2023-03" db="EMBL/GenBank/DDBJ databases">
        <title>Mating type loci evolution in Malassezia.</title>
        <authorList>
            <person name="Coelho M.A."/>
        </authorList>
    </citation>
    <scope>NUCLEOTIDE SEQUENCE [LARGE SCALE GENOMIC DNA]</scope>
    <source>
        <strain evidence="13 14">CBS 13387</strain>
    </source>
</reference>